<evidence type="ECO:0000313" key="1">
    <source>
        <dbReference type="EMBL" id="ATB35830.1"/>
    </source>
</evidence>
<accession>A0A250IX37</accession>
<reference evidence="1 2" key="1">
    <citation type="submission" date="2017-06" db="EMBL/GenBank/DDBJ databases">
        <title>Sequencing and comparative analysis of myxobacterial genomes.</title>
        <authorList>
            <person name="Rupp O."/>
            <person name="Goesmann A."/>
            <person name="Sogaard-Andersen L."/>
        </authorList>
    </citation>
    <scope>NUCLEOTIDE SEQUENCE [LARGE SCALE GENOMIC DNA]</scope>
    <source>
        <strain evidence="1 2">DSM 52655</strain>
    </source>
</reference>
<sequence length="373" mass="41869">MHESMEVNLRLVDSHLDVRLASEAVREDMRRIARMLPPVLGFQFECRLGSPASRVDLLPRLLLTDGSCDALLGLGDTPPTLPEVARDHPTWRALGDFCREWRKPGGALNTGVMDVFLEFDLDHPPPEVPEPCVFMDFARPVRQTREFAERGLDLLLGDRLPASTRRRLAACYEALPPEARIYSVGVMFPRGTSALRLCLSGASLPRWLSYLERIGWPGQPGEVEAALGRLPELADQLSLDIDVGETLGEKVGFEFAIQAPIGSSQPRWETLLGHLVERGLGLPDKREAILAWVGHMQQRSQPESWPKELSRIARELNGRGLSLFLRRLSHLKVVHQPGRPLEAKVYLETLHRWLHYSDAQQGYVLDDDAPRGV</sequence>
<dbReference type="AlphaFoldDB" id="A0A250IX37"/>
<evidence type="ECO:0000313" key="2">
    <source>
        <dbReference type="Proteomes" id="UP000217257"/>
    </source>
</evidence>
<organism evidence="1 2">
    <name type="scientific">Cystobacter fuscus</name>
    <dbReference type="NCBI Taxonomy" id="43"/>
    <lineage>
        <taxon>Bacteria</taxon>
        <taxon>Pseudomonadati</taxon>
        <taxon>Myxococcota</taxon>
        <taxon>Myxococcia</taxon>
        <taxon>Myxococcales</taxon>
        <taxon>Cystobacterineae</taxon>
        <taxon>Archangiaceae</taxon>
        <taxon>Cystobacter</taxon>
    </lineage>
</organism>
<proteinExistence type="predicted"/>
<protein>
    <submittedName>
        <fullName evidence="1">Uncharacterized protein</fullName>
    </submittedName>
</protein>
<gene>
    <name evidence="1" type="ORF">CYFUS_001244</name>
</gene>
<dbReference type="EMBL" id="CP022098">
    <property type="protein sequence ID" value="ATB35830.1"/>
    <property type="molecule type" value="Genomic_DNA"/>
</dbReference>
<dbReference type="KEGG" id="cfus:CYFUS_001244"/>
<name>A0A250IX37_9BACT</name>
<dbReference type="Proteomes" id="UP000217257">
    <property type="component" value="Chromosome"/>
</dbReference>